<organism evidence="4 5">
    <name type="scientific">Mycena metata</name>
    <dbReference type="NCBI Taxonomy" id="1033252"/>
    <lineage>
        <taxon>Eukaryota</taxon>
        <taxon>Fungi</taxon>
        <taxon>Dikarya</taxon>
        <taxon>Basidiomycota</taxon>
        <taxon>Agaricomycotina</taxon>
        <taxon>Agaricomycetes</taxon>
        <taxon>Agaricomycetidae</taxon>
        <taxon>Agaricales</taxon>
        <taxon>Marasmiineae</taxon>
        <taxon>Mycenaceae</taxon>
        <taxon>Mycena</taxon>
    </lineage>
</organism>
<dbReference type="InterPro" id="IPR012337">
    <property type="entry name" value="RNaseH-like_sf"/>
</dbReference>
<dbReference type="InterPro" id="IPR003165">
    <property type="entry name" value="Piwi"/>
</dbReference>
<dbReference type="PROSITE" id="PS50821">
    <property type="entry name" value="PAZ"/>
    <property type="match status" value="1"/>
</dbReference>
<dbReference type="EMBL" id="JARKIB010000027">
    <property type="protein sequence ID" value="KAJ7764900.1"/>
    <property type="molecule type" value="Genomic_DNA"/>
</dbReference>
<dbReference type="SUPFAM" id="SSF53098">
    <property type="entry name" value="Ribonuclease H-like"/>
    <property type="match status" value="1"/>
</dbReference>
<dbReference type="InterPro" id="IPR045246">
    <property type="entry name" value="Piwi_ago-like"/>
</dbReference>
<dbReference type="InterPro" id="IPR036397">
    <property type="entry name" value="RNaseH_sf"/>
</dbReference>
<comment type="caution">
    <text evidence="4">The sequence shown here is derived from an EMBL/GenBank/DDBJ whole genome shotgun (WGS) entry which is preliminary data.</text>
</comment>
<dbReference type="InterPro" id="IPR036085">
    <property type="entry name" value="PAZ_dom_sf"/>
</dbReference>
<sequence>MSQPRGQRARGGASDRGRGRGDRGQGPRGGGPPRGGPPPSSQGPRGGPPSGPGGPPRGRGQGDFGGGPPRGAFQRGRGGPPRGGQGGPVIFAEGTPANIPPRLSDASHDQLIKSFSSLKPDPDRPLRPGYGTRGRAITLRANFFPVRLPTGPIFDYTVEITPTTDINRLKARIFFLLEQSDVCKPLLGHIAHDRSARLVSSKKLPQPLNISVPFYEEGETGPRAGATVYTVAIKLDKELDIESLTKYMSGDVGSRDYNALPLISALNLALQQHSARTGVRVGKNRYFFPSSSEAFHLSPGIVAVQGFYTSVRVTYKQLMVNVNNCMTAFIEPGNLADALLAFGRNSRGAMPTLPKALAKSIKVTTHHLGYKMRKPIKTIASTSARNTFFDLEESGKKTKISVENYFLKKYKIKLAHPADLPVVDIGSAKKTNYVPAELCDIEAGQAYRGKLSDTETAQMIRVACNPPRYNAEAITNEGFPILGLSPAKSPLDGFLAVETQMAVVPGRELTPPRLSYSQGTPTVRNGSWNILDVKFHRGAAVSSWWVLVVRDGNEILQGKTDPNLKTLVTQFRAKLQRSGMQISDALPRLLATPPLQNLQDASREAALREIRQVITQGLQESGNRKPSFILVLLSHRDNFIYPGIKRLGDVDLGIQTIHMQLGKALGDAKKQDQYLSNVALKCNSKLGGMNHLLEANTMKWLTKQKTMMVGIDVSHPSPTSREGSPSIAAVVASVDDNFVQFPASLRIQRPDPNRESKEMLSELRDMVIERLLLYEKKNKVLPQRIIVFRDGVSEGQFDIVVREEKAQILEAFKKLSTAARGPKPYRPLVSIIICGKRHHARFYPTSSNLADRNGNTQPGTVVDKGVTAVFDFDFYLQAHAGLQGTVRPTHYTVVYDEIRLGADELQQGSNDFSYLYARATKAVSLIPAAYYADLACERGRCYLNEFMVDDRASSSGRGNVDREAEKARVFNAARTSWGEGIHPDIRESMFYI</sequence>
<dbReference type="InterPro" id="IPR003100">
    <property type="entry name" value="PAZ_dom"/>
</dbReference>
<reference evidence="4" key="1">
    <citation type="submission" date="2023-03" db="EMBL/GenBank/DDBJ databases">
        <title>Massive genome expansion in bonnet fungi (Mycena s.s.) driven by repeated elements and novel gene families across ecological guilds.</title>
        <authorList>
            <consortium name="Lawrence Berkeley National Laboratory"/>
            <person name="Harder C.B."/>
            <person name="Miyauchi S."/>
            <person name="Viragh M."/>
            <person name="Kuo A."/>
            <person name="Thoen E."/>
            <person name="Andreopoulos B."/>
            <person name="Lu D."/>
            <person name="Skrede I."/>
            <person name="Drula E."/>
            <person name="Henrissat B."/>
            <person name="Morin E."/>
            <person name="Kohler A."/>
            <person name="Barry K."/>
            <person name="LaButti K."/>
            <person name="Morin E."/>
            <person name="Salamov A."/>
            <person name="Lipzen A."/>
            <person name="Mereny Z."/>
            <person name="Hegedus B."/>
            <person name="Baldrian P."/>
            <person name="Stursova M."/>
            <person name="Weitz H."/>
            <person name="Taylor A."/>
            <person name="Grigoriev I.V."/>
            <person name="Nagy L.G."/>
            <person name="Martin F."/>
            <person name="Kauserud H."/>
        </authorList>
    </citation>
    <scope>NUCLEOTIDE SEQUENCE</scope>
    <source>
        <strain evidence="4">CBHHK182m</strain>
    </source>
</reference>
<evidence type="ECO:0000256" key="1">
    <source>
        <dbReference type="SAM" id="MobiDB-lite"/>
    </source>
</evidence>
<feature type="domain" description="Piwi" evidence="3">
    <location>
        <begin position="628"/>
        <end position="944"/>
    </location>
</feature>
<name>A0AAD7JHG1_9AGAR</name>
<keyword evidence="5" id="KW-1185">Reference proteome</keyword>
<feature type="compositionally biased region" description="Basic and acidic residues" evidence="1">
    <location>
        <begin position="13"/>
        <end position="25"/>
    </location>
</feature>
<dbReference type="CDD" id="cd04657">
    <property type="entry name" value="Piwi_ago-like"/>
    <property type="match status" value="1"/>
</dbReference>
<dbReference type="Pfam" id="PF08699">
    <property type="entry name" value="ArgoL1"/>
    <property type="match status" value="1"/>
</dbReference>
<dbReference type="Pfam" id="PF02171">
    <property type="entry name" value="Piwi"/>
    <property type="match status" value="1"/>
</dbReference>
<dbReference type="Proteomes" id="UP001215598">
    <property type="component" value="Unassembled WGS sequence"/>
</dbReference>
<dbReference type="InterPro" id="IPR014811">
    <property type="entry name" value="ArgoL1"/>
</dbReference>
<dbReference type="InterPro" id="IPR032474">
    <property type="entry name" value="Argonaute_N"/>
</dbReference>
<evidence type="ECO:0000259" key="3">
    <source>
        <dbReference type="PROSITE" id="PS50822"/>
    </source>
</evidence>
<evidence type="ECO:0000313" key="4">
    <source>
        <dbReference type="EMBL" id="KAJ7764900.1"/>
    </source>
</evidence>
<dbReference type="GO" id="GO:0003723">
    <property type="term" value="F:RNA binding"/>
    <property type="evidence" value="ECO:0007669"/>
    <property type="project" value="InterPro"/>
</dbReference>
<evidence type="ECO:0000259" key="2">
    <source>
        <dbReference type="PROSITE" id="PS50821"/>
    </source>
</evidence>
<dbReference type="CDD" id="cd02846">
    <property type="entry name" value="PAZ_argonaute_like"/>
    <property type="match status" value="1"/>
</dbReference>
<dbReference type="Pfam" id="PF02170">
    <property type="entry name" value="PAZ"/>
    <property type="match status" value="1"/>
</dbReference>
<dbReference type="Gene3D" id="2.170.260.10">
    <property type="entry name" value="paz domain"/>
    <property type="match status" value="1"/>
</dbReference>
<dbReference type="Pfam" id="PF16486">
    <property type="entry name" value="ArgoN"/>
    <property type="match status" value="1"/>
</dbReference>
<dbReference type="SMART" id="SM00950">
    <property type="entry name" value="Piwi"/>
    <property type="match status" value="1"/>
</dbReference>
<feature type="compositionally biased region" description="Gly residues" evidence="1">
    <location>
        <begin position="56"/>
        <end position="69"/>
    </location>
</feature>
<feature type="region of interest" description="Disordered" evidence="1">
    <location>
        <begin position="1"/>
        <end position="104"/>
    </location>
</feature>
<feature type="compositionally biased region" description="Pro residues" evidence="1">
    <location>
        <begin position="34"/>
        <end position="55"/>
    </location>
</feature>
<proteinExistence type="predicted"/>
<feature type="domain" description="PAZ" evidence="2">
    <location>
        <begin position="334"/>
        <end position="443"/>
    </location>
</feature>
<dbReference type="SUPFAM" id="SSF101690">
    <property type="entry name" value="PAZ domain"/>
    <property type="match status" value="1"/>
</dbReference>
<evidence type="ECO:0000313" key="5">
    <source>
        <dbReference type="Proteomes" id="UP001215598"/>
    </source>
</evidence>
<gene>
    <name evidence="4" type="ORF">B0H16DRAFT_1413787</name>
</gene>
<dbReference type="AlphaFoldDB" id="A0AAD7JHG1"/>
<accession>A0AAD7JHG1</accession>
<dbReference type="PROSITE" id="PS50822">
    <property type="entry name" value="PIWI"/>
    <property type="match status" value="1"/>
</dbReference>
<dbReference type="SMART" id="SM01163">
    <property type="entry name" value="DUF1785"/>
    <property type="match status" value="1"/>
</dbReference>
<dbReference type="Gene3D" id="3.40.50.2300">
    <property type="match status" value="1"/>
</dbReference>
<dbReference type="Gene3D" id="3.30.420.10">
    <property type="entry name" value="Ribonuclease H-like superfamily/Ribonuclease H"/>
    <property type="match status" value="1"/>
</dbReference>
<protein>
    <submittedName>
        <fullName evidence="4">Argonaute-like protein</fullName>
    </submittedName>
</protein>
<dbReference type="PANTHER" id="PTHR22891">
    <property type="entry name" value="EUKARYOTIC TRANSLATION INITIATION FACTOR 2C"/>
    <property type="match status" value="1"/>
</dbReference>
<feature type="compositionally biased region" description="Gly residues" evidence="1">
    <location>
        <begin position="76"/>
        <end position="87"/>
    </location>
</feature>